<dbReference type="InterPro" id="IPR052796">
    <property type="entry name" value="Nod_factor_sulfotransferase"/>
</dbReference>
<dbReference type="InterPro" id="IPR027417">
    <property type="entry name" value="P-loop_NTPase"/>
</dbReference>
<dbReference type="Proteomes" id="UP001359559">
    <property type="component" value="Unassembled WGS sequence"/>
</dbReference>
<dbReference type="GO" id="GO:0008146">
    <property type="term" value="F:sulfotransferase activity"/>
    <property type="evidence" value="ECO:0007669"/>
    <property type="project" value="InterPro"/>
</dbReference>
<evidence type="ECO:0000256" key="2">
    <source>
        <dbReference type="SAM" id="Phobius"/>
    </source>
</evidence>
<keyword evidence="2" id="KW-1133">Transmembrane helix</keyword>
<name>A0AAN9K5B4_CLITE</name>
<dbReference type="AlphaFoldDB" id="A0AAN9K5B4"/>
<keyword evidence="1" id="KW-0808">Transferase</keyword>
<comment type="similarity">
    <text evidence="1">Belongs to the sulfotransferase 1 family.</text>
</comment>
<dbReference type="InterPro" id="IPR000863">
    <property type="entry name" value="Sulfotransferase_dom"/>
</dbReference>
<organism evidence="4 5">
    <name type="scientific">Clitoria ternatea</name>
    <name type="common">Butterfly pea</name>
    <dbReference type="NCBI Taxonomy" id="43366"/>
    <lineage>
        <taxon>Eukaryota</taxon>
        <taxon>Viridiplantae</taxon>
        <taxon>Streptophyta</taxon>
        <taxon>Embryophyta</taxon>
        <taxon>Tracheophyta</taxon>
        <taxon>Spermatophyta</taxon>
        <taxon>Magnoliopsida</taxon>
        <taxon>eudicotyledons</taxon>
        <taxon>Gunneridae</taxon>
        <taxon>Pentapetalae</taxon>
        <taxon>rosids</taxon>
        <taxon>fabids</taxon>
        <taxon>Fabales</taxon>
        <taxon>Fabaceae</taxon>
        <taxon>Papilionoideae</taxon>
        <taxon>50 kb inversion clade</taxon>
        <taxon>NPAAA clade</taxon>
        <taxon>indigoferoid/millettioid clade</taxon>
        <taxon>Phaseoleae</taxon>
        <taxon>Clitoria</taxon>
    </lineage>
</organism>
<keyword evidence="2" id="KW-0812">Transmembrane</keyword>
<keyword evidence="2" id="KW-0472">Membrane</keyword>
<feature type="transmembrane region" description="Helical" evidence="2">
    <location>
        <begin position="25"/>
        <end position="46"/>
    </location>
</feature>
<dbReference type="Pfam" id="PF00685">
    <property type="entry name" value="Sulfotransfer_1"/>
    <property type="match status" value="1"/>
</dbReference>
<dbReference type="EMBL" id="JAYKXN010000002">
    <property type="protein sequence ID" value="KAK7310499.1"/>
    <property type="molecule type" value="Genomic_DNA"/>
</dbReference>
<evidence type="ECO:0000313" key="5">
    <source>
        <dbReference type="Proteomes" id="UP001359559"/>
    </source>
</evidence>
<gene>
    <name evidence="4" type="ORF">RJT34_08053</name>
</gene>
<evidence type="ECO:0000313" key="4">
    <source>
        <dbReference type="EMBL" id="KAK7310499.1"/>
    </source>
</evidence>
<protein>
    <recommendedName>
        <fullName evidence="1">Sulfotransferase</fullName>
        <ecNumber evidence="1">2.8.2.-</ecNumber>
    </recommendedName>
</protein>
<dbReference type="SUPFAM" id="SSF52540">
    <property type="entry name" value="P-loop containing nucleoside triphosphate hydrolases"/>
    <property type="match status" value="1"/>
</dbReference>
<sequence length="343" mass="39988">MIEQMFILKKDSVEFKSIKKFPSTLRLVVLLISATCGIYICSFNLVQPRVRSNTKLLELRVINNQSCQISGVEEWEVPFLHYPKPKTYSREECACNPVRFFCILTMQRSGSGWFETLLNSHVNVSSNGEIFSVAKRMENVSSILKTMDQVFNLDWFSSASKNECSAAVGYKWMLNQGLMKHHKETVEYFERRRVSVIFLFRRNLLRRMVSVLANSYDKYIKPLNGTHKAHVHSIVEAGILAKYRPRINSTLVMAEIKQTEKTAATAVEYFKNTRHIVVYYEDLLKNRTKLKDVQEFLRLPYRDMHSKQVKIHTAPLSKQIENWDEVEKALNGTPYQNFLFSDF</sequence>
<proteinExistence type="inferred from homology"/>
<accession>A0AAN9K5B4</accession>
<evidence type="ECO:0000259" key="3">
    <source>
        <dbReference type="Pfam" id="PF00685"/>
    </source>
</evidence>
<dbReference type="EC" id="2.8.2.-" evidence="1"/>
<keyword evidence="5" id="KW-1185">Reference proteome</keyword>
<feature type="domain" description="Sulfotransferase" evidence="3">
    <location>
        <begin position="103"/>
        <end position="302"/>
    </location>
</feature>
<reference evidence="4 5" key="1">
    <citation type="submission" date="2024-01" db="EMBL/GenBank/DDBJ databases">
        <title>The genomes of 5 underutilized Papilionoideae crops provide insights into root nodulation and disease resistance.</title>
        <authorList>
            <person name="Yuan L."/>
        </authorList>
    </citation>
    <scope>NUCLEOTIDE SEQUENCE [LARGE SCALE GENOMIC DNA]</scope>
    <source>
        <strain evidence="4">LY-2023</strain>
        <tissue evidence="4">Leaf</tissue>
    </source>
</reference>
<comment type="caution">
    <text evidence="4">The sequence shown here is derived from an EMBL/GenBank/DDBJ whole genome shotgun (WGS) entry which is preliminary data.</text>
</comment>
<dbReference type="PANTHER" id="PTHR32175">
    <property type="entry name" value="PROTEIN, PUTATIVE, EXPRESSED-RELATED"/>
    <property type="match status" value="1"/>
</dbReference>
<dbReference type="Gene3D" id="3.40.50.300">
    <property type="entry name" value="P-loop containing nucleotide triphosphate hydrolases"/>
    <property type="match status" value="1"/>
</dbReference>
<dbReference type="PANTHER" id="PTHR32175:SF21">
    <property type="entry name" value="SULFOTRANSFERASE"/>
    <property type="match status" value="1"/>
</dbReference>
<evidence type="ECO:0000256" key="1">
    <source>
        <dbReference type="RuleBase" id="RU361155"/>
    </source>
</evidence>